<feature type="compositionally biased region" description="Basic residues" evidence="1">
    <location>
        <begin position="20"/>
        <end position="40"/>
    </location>
</feature>
<feature type="region of interest" description="Disordered" evidence="1">
    <location>
        <begin position="1"/>
        <end position="98"/>
    </location>
</feature>
<organism evidence="2 4">
    <name type="scientific">Mumia zhuanghuii</name>
    <dbReference type="NCBI Taxonomy" id="2585211"/>
    <lineage>
        <taxon>Bacteria</taxon>
        <taxon>Bacillati</taxon>
        <taxon>Actinomycetota</taxon>
        <taxon>Actinomycetes</taxon>
        <taxon>Propionibacteriales</taxon>
        <taxon>Nocardioidaceae</taxon>
        <taxon>Mumia</taxon>
    </lineage>
</organism>
<dbReference type="EMBL" id="VDFR01000101">
    <property type="protein sequence ID" value="TNC41826.1"/>
    <property type="molecule type" value="Genomic_DNA"/>
</dbReference>
<evidence type="ECO:0000313" key="3">
    <source>
        <dbReference type="EMBL" id="TNC50570.1"/>
    </source>
</evidence>
<evidence type="ECO:0000256" key="1">
    <source>
        <dbReference type="SAM" id="MobiDB-lite"/>
    </source>
</evidence>
<name>A0A5C4MIH7_9ACTN</name>
<accession>A0A5C4MIH7</accession>
<dbReference type="EMBL" id="VDFR01000015">
    <property type="protein sequence ID" value="TNC50570.1"/>
    <property type="molecule type" value="Genomic_DNA"/>
</dbReference>
<feature type="compositionally biased region" description="Basic and acidic residues" evidence="1">
    <location>
        <begin position="52"/>
        <end position="65"/>
    </location>
</feature>
<feature type="compositionally biased region" description="Basic residues" evidence="1">
    <location>
        <begin position="72"/>
        <end position="90"/>
    </location>
</feature>
<protein>
    <submittedName>
        <fullName evidence="2">Uncharacterized protein</fullName>
    </submittedName>
</protein>
<evidence type="ECO:0000313" key="2">
    <source>
        <dbReference type="EMBL" id="TNC41826.1"/>
    </source>
</evidence>
<proteinExistence type="predicted"/>
<comment type="caution">
    <text evidence="2">The sequence shown here is derived from an EMBL/GenBank/DDBJ whole genome shotgun (WGS) entry which is preliminary data.</text>
</comment>
<evidence type="ECO:0000313" key="4">
    <source>
        <dbReference type="Proteomes" id="UP000306740"/>
    </source>
</evidence>
<gene>
    <name evidence="3" type="ORF">FHE65_03505</name>
    <name evidence="2" type="ORF">FHE65_21765</name>
</gene>
<reference evidence="2 4" key="1">
    <citation type="submission" date="2019-05" db="EMBL/GenBank/DDBJ databases">
        <title>Mumia sp. nov., isolated from the intestinal contents of plateau pika (Ochotona curzoniae) in the Qinghai-Tibet plateau of China.</title>
        <authorList>
            <person name="Tian Z."/>
        </authorList>
    </citation>
    <scope>NUCLEOTIDE SEQUENCE [LARGE SCALE GENOMIC DNA]</scope>
    <source>
        <strain evidence="4">527</strain>
        <strain evidence="2">Z527</strain>
    </source>
</reference>
<sequence length="98" mass="10879">MVAAAFPECRRRGSATPHGGARRRRLRHGDRRPAGRRRRGSSVLGPGRWRRREPGRARSPRDPVRDPVPVPGRHRGAPPARPARHARRRGRPDGGGTA</sequence>
<dbReference type="Proteomes" id="UP000306740">
    <property type="component" value="Unassembled WGS sequence"/>
</dbReference>
<dbReference type="AlphaFoldDB" id="A0A5C4MIH7"/>